<geneLocation type="mitochondrion" evidence="1"/>
<evidence type="ECO:0000313" key="1">
    <source>
        <dbReference type="EMBL" id="KUM51365.1"/>
    </source>
</evidence>
<keyword evidence="1" id="KW-0496">Mitochondrion</keyword>
<proteinExistence type="predicted"/>
<dbReference type="AlphaFoldDB" id="A0A117NJF2"/>
<gene>
    <name evidence="1" type="ORF">ABT39_MTgene1212</name>
</gene>
<sequence length="72" mass="8329">MDLRLIDSLRAEVRRVRCSYTEIRTVARKLEPDILAVFGSKARDFICLIDINYRMNKSAICQSRELPIKSIG</sequence>
<name>A0A117NJF2_PICGL</name>
<dbReference type="EMBL" id="LKAM01000001">
    <property type="protein sequence ID" value="KUM51365.1"/>
    <property type="molecule type" value="Genomic_DNA"/>
</dbReference>
<reference evidence="1" key="1">
    <citation type="journal article" date="2015" name="Genome Biol. Evol.">
        <title>Organellar Genomes of White Spruce (Picea glauca): Assembly and Annotation.</title>
        <authorList>
            <person name="Jackman S.D."/>
            <person name="Warren R.L."/>
            <person name="Gibb E.A."/>
            <person name="Vandervalk B.P."/>
            <person name="Mohamadi H."/>
            <person name="Chu J."/>
            <person name="Raymond A."/>
            <person name="Pleasance S."/>
            <person name="Coope R."/>
            <person name="Wildung M.R."/>
            <person name="Ritland C.E."/>
            <person name="Bousquet J."/>
            <person name="Jones S.J."/>
            <person name="Bohlmann J."/>
            <person name="Birol I."/>
        </authorList>
    </citation>
    <scope>NUCLEOTIDE SEQUENCE [LARGE SCALE GENOMIC DNA]</scope>
    <source>
        <tissue evidence="1">Flushing bud</tissue>
    </source>
</reference>
<accession>A0A117NJF2</accession>
<comment type="caution">
    <text evidence="1">The sequence shown here is derived from an EMBL/GenBank/DDBJ whole genome shotgun (WGS) entry which is preliminary data.</text>
</comment>
<protein>
    <submittedName>
        <fullName evidence="1">Uncharacterized protein</fullName>
    </submittedName>
</protein>
<organism evidence="1">
    <name type="scientific">Picea glauca</name>
    <name type="common">White spruce</name>
    <name type="synonym">Pinus glauca</name>
    <dbReference type="NCBI Taxonomy" id="3330"/>
    <lineage>
        <taxon>Eukaryota</taxon>
        <taxon>Viridiplantae</taxon>
        <taxon>Streptophyta</taxon>
        <taxon>Embryophyta</taxon>
        <taxon>Tracheophyta</taxon>
        <taxon>Spermatophyta</taxon>
        <taxon>Pinopsida</taxon>
        <taxon>Pinidae</taxon>
        <taxon>Conifers I</taxon>
        <taxon>Pinales</taxon>
        <taxon>Pinaceae</taxon>
        <taxon>Picea</taxon>
    </lineage>
</organism>